<evidence type="ECO:0000313" key="2">
    <source>
        <dbReference type="Proteomes" id="UP001148838"/>
    </source>
</evidence>
<proteinExistence type="predicted"/>
<dbReference type="Proteomes" id="UP001148838">
    <property type="component" value="Unassembled WGS sequence"/>
</dbReference>
<protein>
    <submittedName>
        <fullName evidence="1">Uncharacterized protein</fullName>
    </submittedName>
</protein>
<evidence type="ECO:0000313" key="1">
    <source>
        <dbReference type="EMBL" id="KAJ4438857.1"/>
    </source>
</evidence>
<dbReference type="EMBL" id="JAJSOF020000019">
    <property type="protein sequence ID" value="KAJ4438857.1"/>
    <property type="molecule type" value="Genomic_DNA"/>
</dbReference>
<keyword evidence="2" id="KW-1185">Reference proteome</keyword>
<accession>A0ABQ8SYX4</accession>
<organism evidence="1 2">
    <name type="scientific">Periplaneta americana</name>
    <name type="common">American cockroach</name>
    <name type="synonym">Blatta americana</name>
    <dbReference type="NCBI Taxonomy" id="6978"/>
    <lineage>
        <taxon>Eukaryota</taxon>
        <taxon>Metazoa</taxon>
        <taxon>Ecdysozoa</taxon>
        <taxon>Arthropoda</taxon>
        <taxon>Hexapoda</taxon>
        <taxon>Insecta</taxon>
        <taxon>Pterygota</taxon>
        <taxon>Neoptera</taxon>
        <taxon>Polyneoptera</taxon>
        <taxon>Dictyoptera</taxon>
        <taxon>Blattodea</taxon>
        <taxon>Blattoidea</taxon>
        <taxon>Blattidae</taxon>
        <taxon>Blattinae</taxon>
        <taxon>Periplaneta</taxon>
    </lineage>
</organism>
<name>A0ABQ8SYX4_PERAM</name>
<gene>
    <name evidence="1" type="ORF">ANN_14810</name>
</gene>
<comment type="caution">
    <text evidence="1">The sequence shown here is derived from an EMBL/GenBank/DDBJ whole genome shotgun (WGS) entry which is preliminary data.</text>
</comment>
<reference evidence="1 2" key="1">
    <citation type="journal article" date="2022" name="Allergy">
        <title>Genome assembly and annotation of Periplaneta americana reveal a comprehensive cockroach allergen profile.</title>
        <authorList>
            <person name="Wang L."/>
            <person name="Xiong Q."/>
            <person name="Saelim N."/>
            <person name="Wang L."/>
            <person name="Nong W."/>
            <person name="Wan A.T."/>
            <person name="Shi M."/>
            <person name="Liu X."/>
            <person name="Cao Q."/>
            <person name="Hui J.H.L."/>
            <person name="Sookrung N."/>
            <person name="Leung T.F."/>
            <person name="Tungtrongchitr A."/>
            <person name="Tsui S.K.W."/>
        </authorList>
    </citation>
    <scope>NUCLEOTIDE SEQUENCE [LARGE SCALE GENOMIC DNA]</scope>
    <source>
        <strain evidence="1">PWHHKU_190912</strain>
    </source>
</reference>
<sequence length="140" mass="15344">MHDKGCEILLYLESGLSDGGLGVGNTHESEVTIVTPGRDQSRASDQPLLYADDGGWFEGAAPNHQQQHSSTANTPVTHESMCWLNVKMADRITVQEKLRLPPAMKSGDLLCRCRAWARATLDPKTIKNCHANHRICGGYS</sequence>